<organism evidence="2 3">
    <name type="scientific">Pleurodeles waltl</name>
    <name type="common">Iberian ribbed newt</name>
    <dbReference type="NCBI Taxonomy" id="8319"/>
    <lineage>
        <taxon>Eukaryota</taxon>
        <taxon>Metazoa</taxon>
        <taxon>Chordata</taxon>
        <taxon>Craniata</taxon>
        <taxon>Vertebrata</taxon>
        <taxon>Euteleostomi</taxon>
        <taxon>Amphibia</taxon>
        <taxon>Batrachia</taxon>
        <taxon>Caudata</taxon>
        <taxon>Salamandroidea</taxon>
        <taxon>Salamandridae</taxon>
        <taxon>Pleurodelinae</taxon>
        <taxon>Pleurodeles</taxon>
    </lineage>
</organism>
<proteinExistence type="predicted"/>
<evidence type="ECO:0000313" key="3">
    <source>
        <dbReference type="Proteomes" id="UP001066276"/>
    </source>
</evidence>
<feature type="compositionally biased region" description="Basic and acidic residues" evidence="1">
    <location>
        <begin position="61"/>
        <end position="71"/>
    </location>
</feature>
<accession>A0AAV7VQR0</accession>
<dbReference type="Proteomes" id="UP001066276">
    <property type="component" value="Chromosome 2_1"/>
</dbReference>
<evidence type="ECO:0000313" key="2">
    <source>
        <dbReference type="EMBL" id="KAJ1204019.1"/>
    </source>
</evidence>
<comment type="caution">
    <text evidence="2">The sequence shown here is derived from an EMBL/GenBank/DDBJ whole genome shotgun (WGS) entry which is preliminary data.</text>
</comment>
<reference evidence="2" key="1">
    <citation type="journal article" date="2022" name="bioRxiv">
        <title>Sequencing and chromosome-scale assembly of the giantPleurodeles waltlgenome.</title>
        <authorList>
            <person name="Brown T."/>
            <person name="Elewa A."/>
            <person name="Iarovenko S."/>
            <person name="Subramanian E."/>
            <person name="Araus A.J."/>
            <person name="Petzold A."/>
            <person name="Susuki M."/>
            <person name="Suzuki K.-i.T."/>
            <person name="Hayashi T."/>
            <person name="Toyoda A."/>
            <person name="Oliveira C."/>
            <person name="Osipova E."/>
            <person name="Leigh N.D."/>
            <person name="Simon A."/>
            <person name="Yun M.H."/>
        </authorList>
    </citation>
    <scope>NUCLEOTIDE SEQUENCE</scope>
    <source>
        <strain evidence="2">20211129_DDA</strain>
        <tissue evidence="2">Liver</tissue>
    </source>
</reference>
<sequence>MTKPPGLCTLWQKVPICQDELAGEAGKVEEAEPVVPSQHARVDGGRAHLPCTQSSESAELQEYRSEPQPRD</sequence>
<dbReference type="EMBL" id="JANPWB010000003">
    <property type="protein sequence ID" value="KAJ1204019.1"/>
    <property type="molecule type" value="Genomic_DNA"/>
</dbReference>
<protein>
    <submittedName>
        <fullName evidence="2">Uncharacterized protein</fullName>
    </submittedName>
</protein>
<name>A0AAV7VQR0_PLEWA</name>
<feature type="region of interest" description="Disordered" evidence="1">
    <location>
        <begin position="27"/>
        <end position="71"/>
    </location>
</feature>
<gene>
    <name evidence="2" type="ORF">NDU88_007800</name>
</gene>
<keyword evidence="3" id="KW-1185">Reference proteome</keyword>
<dbReference type="AlphaFoldDB" id="A0AAV7VQR0"/>
<evidence type="ECO:0000256" key="1">
    <source>
        <dbReference type="SAM" id="MobiDB-lite"/>
    </source>
</evidence>